<evidence type="ECO:0000259" key="2">
    <source>
        <dbReference type="PROSITE" id="PS50835"/>
    </source>
</evidence>
<dbReference type="InterPro" id="IPR007110">
    <property type="entry name" value="Ig-like_dom"/>
</dbReference>
<gene>
    <name evidence="3" type="ORF">UPYG_G00237670</name>
</gene>
<dbReference type="Proteomes" id="UP001557470">
    <property type="component" value="Unassembled WGS sequence"/>
</dbReference>
<evidence type="ECO:0000313" key="4">
    <source>
        <dbReference type="Proteomes" id="UP001557470"/>
    </source>
</evidence>
<evidence type="ECO:0000313" key="3">
    <source>
        <dbReference type="EMBL" id="KAL0970140.1"/>
    </source>
</evidence>
<dbReference type="SUPFAM" id="SSF48726">
    <property type="entry name" value="Immunoglobulin"/>
    <property type="match status" value="1"/>
</dbReference>
<protein>
    <recommendedName>
        <fullName evidence="2">Ig-like domain-containing protein</fullName>
    </recommendedName>
</protein>
<accession>A0ABD0WEN9</accession>
<keyword evidence="4" id="KW-1185">Reference proteome</keyword>
<evidence type="ECO:0000256" key="1">
    <source>
        <dbReference type="SAM" id="SignalP"/>
    </source>
</evidence>
<dbReference type="AlphaFoldDB" id="A0ABD0WEN9"/>
<organism evidence="3 4">
    <name type="scientific">Umbra pygmaea</name>
    <name type="common">Eastern mudminnow</name>
    <dbReference type="NCBI Taxonomy" id="75934"/>
    <lineage>
        <taxon>Eukaryota</taxon>
        <taxon>Metazoa</taxon>
        <taxon>Chordata</taxon>
        <taxon>Craniata</taxon>
        <taxon>Vertebrata</taxon>
        <taxon>Euteleostomi</taxon>
        <taxon>Actinopterygii</taxon>
        <taxon>Neopterygii</taxon>
        <taxon>Teleostei</taxon>
        <taxon>Protacanthopterygii</taxon>
        <taxon>Esociformes</taxon>
        <taxon>Umbridae</taxon>
        <taxon>Umbra</taxon>
    </lineage>
</organism>
<dbReference type="InterPro" id="IPR013783">
    <property type="entry name" value="Ig-like_fold"/>
</dbReference>
<dbReference type="Gene3D" id="2.60.40.10">
    <property type="entry name" value="Immunoglobulins"/>
    <property type="match status" value="1"/>
</dbReference>
<name>A0ABD0WEN9_UMBPY</name>
<feature type="signal peptide" evidence="1">
    <location>
        <begin position="1"/>
        <end position="21"/>
    </location>
</feature>
<dbReference type="PROSITE" id="PS50835">
    <property type="entry name" value="IG_LIKE"/>
    <property type="match status" value="1"/>
</dbReference>
<reference evidence="3 4" key="1">
    <citation type="submission" date="2024-06" db="EMBL/GenBank/DDBJ databases">
        <authorList>
            <person name="Pan Q."/>
            <person name="Wen M."/>
            <person name="Jouanno E."/>
            <person name="Zahm M."/>
            <person name="Klopp C."/>
            <person name="Cabau C."/>
            <person name="Louis A."/>
            <person name="Berthelot C."/>
            <person name="Parey E."/>
            <person name="Roest Crollius H."/>
            <person name="Montfort J."/>
            <person name="Robinson-Rechavi M."/>
            <person name="Bouchez O."/>
            <person name="Lampietro C."/>
            <person name="Lopez Roques C."/>
            <person name="Donnadieu C."/>
            <person name="Postlethwait J."/>
            <person name="Bobe J."/>
            <person name="Verreycken H."/>
            <person name="Guiguen Y."/>
        </authorList>
    </citation>
    <scope>NUCLEOTIDE SEQUENCE [LARGE SCALE GENOMIC DNA]</scope>
    <source>
        <strain evidence="3">Up_M1</strain>
        <tissue evidence="3">Testis</tissue>
    </source>
</reference>
<keyword evidence="1" id="KW-0732">Signal</keyword>
<feature type="domain" description="Ig-like" evidence="2">
    <location>
        <begin position="118"/>
        <end position="182"/>
    </location>
</feature>
<proteinExistence type="predicted"/>
<sequence>MDYNWLSVLILLSTLIYCGHFQGNDILRPVVTLETDMNRQIFSGETVTLRSAQGLSEVTNSPEATVHRRHSHSAVLHTRIHRLDVPLAGLYKCQGMKTGRPHSSYISDNLPISVSDLPRASVSISPQGHLYSGETVTLQCDIPDYTDWRYHWYENNQKRPNLTSKSISNIIKYQQIIVQRPH</sequence>
<dbReference type="EMBL" id="JAGEUA010000007">
    <property type="protein sequence ID" value="KAL0970140.1"/>
    <property type="molecule type" value="Genomic_DNA"/>
</dbReference>
<dbReference type="InterPro" id="IPR036179">
    <property type="entry name" value="Ig-like_dom_sf"/>
</dbReference>
<comment type="caution">
    <text evidence="3">The sequence shown here is derived from an EMBL/GenBank/DDBJ whole genome shotgun (WGS) entry which is preliminary data.</text>
</comment>
<feature type="chain" id="PRO_5044803019" description="Ig-like domain-containing protein" evidence="1">
    <location>
        <begin position="22"/>
        <end position="182"/>
    </location>
</feature>